<evidence type="ECO:0000256" key="5">
    <source>
        <dbReference type="PIRSR" id="PIRSR606710-1"/>
    </source>
</evidence>
<dbReference type="Gene3D" id="2.60.120.560">
    <property type="entry name" value="Exo-inulinase, domain 1"/>
    <property type="match status" value="1"/>
</dbReference>
<dbReference type="GO" id="GO:0005975">
    <property type="term" value="P:carbohydrate metabolic process"/>
    <property type="evidence" value="ECO:0007669"/>
    <property type="project" value="InterPro"/>
</dbReference>
<sequence length="539" mass="60841">MKKSCSRLSVVIFCHISMLGWVNAGGFDSFTNPVYEGADPFVYRHTDGLYYFCQSEGDRGVAIWKSDKLTDKGIKRLVWKAPDKGWNSKQVWAPELHYLQGRWYIYYAADSGKNIDHRTGVLQSKTQDAQGEYTDLGVIYTGDEIETGKNNRWAIDATPLEMNGKLYLIWSGWDGHDDNNQSLFIAEMENPWTVKSNRVKIAPNDTYVWVRVSESPNKKGLNEGAQILRNKDQIFVIYSCSGSWEHTYKLGQLSIRAGQDPMNPENWVKKAEPVCAGTDTVHGVGHASFTSSPDGTEDWMVYHSKISKERGWQRNVRIEKFDWNADGSPRFPIPTTEGTVLKKPSGEKPPVKGTSFTDSFDDGLWDSWQYFGYNRFIDVRNGQLHLGIDPGWGTANNYRCGEKAMVRNAVWDNFTFSAKTKIVKGERDAGLVFRVQHPAVGYDAMKGYFAGIMPGADRAILGKMNGRKWIEIKRADLSVEAGKEYTLEVCVRDGMIQFFVDGKLVIDAVDDEYTSGYCGLRIVSGEAAFDDVLIRADQR</sequence>
<protein>
    <submittedName>
        <fullName evidence="11">Extracellular exo-alpha-(1-&gt;5)-L-arabinofuranosidase</fullName>
    </submittedName>
</protein>
<dbReference type="Gene3D" id="2.115.10.20">
    <property type="entry name" value="Glycosyl hydrolase domain, family 43"/>
    <property type="match status" value="1"/>
</dbReference>
<name>A0A6C2U0A4_PONDE</name>
<dbReference type="RefSeq" id="WP_136078885.1">
    <property type="nucleotide sequence ID" value="NZ_CAAHFG010000001.1"/>
</dbReference>
<dbReference type="Pfam" id="PF04616">
    <property type="entry name" value="Glyco_hydro_43"/>
    <property type="match status" value="1"/>
</dbReference>
<evidence type="ECO:0000256" key="2">
    <source>
        <dbReference type="ARBA" id="ARBA00022729"/>
    </source>
</evidence>
<reference evidence="11 12" key="1">
    <citation type="submission" date="2019-04" db="EMBL/GenBank/DDBJ databases">
        <authorList>
            <person name="Van Vliet M D."/>
        </authorList>
    </citation>
    <scope>NUCLEOTIDE SEQUENCE [LARGE SCALE GENOMIC DNA]</scope>
    <source>
        <strain evidence="11 12">F1</strain>
    </source>
</reference>
<dbReference type="GO" id="GO:0004553">
    <property type="term" value="F:hydrolase activity, hydrolyzing O-glycosyl compounds"/>
    <property type="evidence" value="ECO:0007669"/>
    <property type="project" value="InterPro"/>
</dbReference>
<comment type="similarity">
    <text evidence="1 7">Belongs to the glycosyl hydrolase 43 family.</text>
</comment>
<dbReference type="AlphaFoldDB" id="A0A6C2U0A4"/>
<keyword evidence="12" id="KW-1185">Reference proteome</keyword>
<feature type="chain" id="PRO_5025579935" evidence="9">
    <location>
        <begin position="25"/>
        <end position="539"/>
    </location>
</feature>
<keyword evidence="2 9" id="KW-0732">Signal</keyword>
<organism evidence="11 12">
    <name type="scientific">Pontiella desulfatans</name>
    <dbReference type="NCBI Taxonomy" id="2750659"/>
    <lineage>
        <taxon>Bacteria</taxon>
        <taxon>Pseudomonadati</taxon>
        <taxon>Kiritimatiellota</taxon>
        <taxon>Kiritimatiellia</taxon>
        <taxon>Kiritimatiellales</taxon>
        <taxon>Pontiellaceae</taxon>
        <taxon>Pontiella</taxon>
    </lineage>
</organism>
<dbReference type="Proteomes" id="UP000366872">
    <property type="component" value="Unassembled WGS sequence"/>
</dbReference>
<keyword evidence="3 7" id="KW-0378">Hydrolase</keyword>
<evidence type="ECO:0000313" key="11">
    <source>
        <dbReference type="EMBL" id="VGO13307.1"/>
    </source>
</evidence>
<dbReference type="Pfam" id="PF06439">
    <property type="entry name" value="3keto-disac_hyd"/>
    <property type="match status" value="1"/>
</dbReference>
<evidence type="ECO:0000256" key="9">
    <source>
        <dbReference type="SAM" id="SignalP"/>
    </source>
</evidence>
<evidence type="ECO:0000256" key="3">
    <source>
        <dbReference type="ARBA" id="ARBA00022801"/>
    </source>
</evidence>
<dbReference type="PANTHER" id="PTHR43817:SF1">
    <property type="entry name" value="HYDROLASE, FAMILY 43, PUTATIVE (AFU_ORTHOLOGUE AFUA_3G01660)-RELATED"/>
    <property type="match status" value="1"/>
</dbReference>
<dbReference type="CDD" id="cd18820">
    <property type="entry name" value="GH43_LbAraf43-like"/>
    <property type="match status" value="1"/>
</dbReference>
<dbReference type="InterPro" id="IPR010496">
    <property type="entry name" value="AL/BT2_dom"/>
</dbReference>
<dbReference type="InterPro" id="IPR023296">
    <property type="entry name" value="Glyco_hydro_beta-prop_sf"/>
</dbReference>
<evidence type="ECO:0000256" key="4">
    <source>
        <dbReference type="ARBA" id="ARBA00023295"/>
    </source>
</evidence>
<evidence type="ECO:0000256" key="7">
    <source>
        <dbReference type="RuleBase" id="RU361187"/>
    </source>
</evidence>
<evidence type="ECO:0000256" key="8">
    <source>
        <dbReference type="SAM" id="MobiDB-lite"/>
    </source>
</evidence>
<feature type="domain" description="3-keto-alpha-glucoside-1,2-lyase/3-keto-2-hydroxy-glucal hydratase" evidence="10">
    <location>
        <begin position="357"/>
        <end position="535"/>
    </location>
</feature>
<evidence type="ECO:0000259" key="10">
    <source>
        <dbReference type="Pfam" id="PF06439"/>
    </source>
</evidence>
<feature type="signal peptide" evidence="9">
    <location>
        <begin position="1"/>
        <end position="24"/>
    </location>
</feature>
<dbReference type="SUPFAM" id="SSF75005">
    <property type="entry name" value="Arabinanase/levansucrase/invertase"/>
    <property type="match status" value="1"/>
</dbReference>
<dbReference type="PANTHER" id="PTHR43817">
    <property type="entry name" value="GLYCOSYL HYDROLASE"/>
    <property type="match status" value="1"/>
</dbReference>
<proteinExistence type="inferred from homology"/>
<evidence type="ECO:0000256" key="1">
    <source>
        <dbReference type="ARBA" id="ARBA00009865"/>
    </source>
</evidence>
<gene>
    <name evidence="11" type="ORF">PDESU_01863</name>
</gene>
<dbReference type="EMBL" id="CAAHFG010000001">
    <property type="protein sequence ID" value="VGO13307.1"/>
    <property type="molecule type" value="Genomic_DNA"/>
</dbReference>
<accession>A0A6C2U0A4</accession>
<keyword evidence="4 7" id="KW-0326">Glycosidase</keyword>
<feature type="site" description="Important for catalytic activity, responsible for pKa modulation of the active site Glu and correct orientation of both the proton donor and substrate" evidence="6">
    <location>
        <position position="156"/>
    </location>
</feature>
<evidence type="ECO:0000313" key="12">
    <source>
        <dbReference type="Proteomes" id="UP000366872"/>
    </source>
</evidence>
<feature type="active site" description="Proton donor" evidence="5">
    <location>
        <position position="223"/>
    </location>
</feature>
<evidence type="ECO:0000256" key="6">
    <source>
        <dbReference type="PIRSR" id="PIRSR606710-2"/>
    </source>
</evidence>
<dbReference type="InterPro" id="IPR006710">
    <property type="entry name" value="Glyco_hydro_43"/>
</dbReference>
<feature type="region of interest" description="Disordered" evidence="8">
    <location>
        <begin position="332"/>
        <end position="353"/>
    </location>
</feature>
<feature type="active site" description="Proton acceptor" evidence="5">
    <location>
        <position position="39"/>
    </location>
</feature>